<dbReference type="OrthoDB" id="2019803at2759"/>
<keyword evidence="8" id="KW-0539">Nucleus</keyword>
<dbReference type="FunFam" id="2.60.120.340:FF:000004">
    <property type="entry name" value="Histone deacetylase HDT1"/>
    <property type="match status" value="1"/>
</dbReference>
<accession>A0A565BU13</accession>
<evidence type="ECO:0000256" key="8">
    <source>
        <dbReference type="ARBA" id="ARBA00023242"/>
    </source>
</evidence>
<comment type="subcellular location">
    <subcellularLocation>
        <location evidence="1">Nucleus</location>
        <location evidence="1">Nucleolus</location>
    </subcellularLocation>
</comment>
<dbReference type="EMBL" id="CABITT030000005">
    <property type="protein sequence ID" value="VVB04904.1"/>
    <property type="molecule type" value="Genomic_DNA"/>
</dbReference>
<evidence type="ECO:0000313" key="11">
    <source>
        <dbReference type="Proteomes" id="UP000489600"/>
    </source>
</evidence>
<evidence type="ECO:0000259" key="9">
    <source>
        <dbReference type="Pfam" id="PF17800"/>
    </source>
</evidence>
<dbReference type="GO" id="GO:0016787">
    <property type="term" value="F:hydrolase activity"/>
    <property type="evidence" value="ECO:0007669"/>
    <property type="project" value="UniProtKB-KW"/>
</dbReference>
<evidence type="ECO:0000256" key="6">
    <source>
        <dbReference type="ARBA" id="ARBA00023015"/>
    </source>
</evidence>
<keyword evidence="4" id="KW-0378">Hydrolase</keyword>
<evidence type="ECO:0000313" key="10">
    <source>
        <dbReference type="EMBL" id="VVB04904.1"/>
    </source>
</evidence>
<evidence type="ECO:0000256" key="2">
    <source>
        <dbReference type="ARBA" id="ARBA00006673"/>
    </source>
</evidence>
<keyword evidence="11" id="KW-1185">Reference proteome</keyword>
<dbReference type="InterPro" id="IPR041232">
    <property type="entry name" value="NPL"/>
</dbReference>
<comment type="caution">
    <text evidence="10">The sequence shown here is derived from an EMBL/GenBank/DDBJ whole genome shotgun (WGS) entry which is preliminary data.</text>
</comment>
<organism evidence="10 11">
    <name type="scientific">Arabis nemorensis</name>
    <dbReference type="NCBI Taxonomy" id="586526"/>
    <lineage>
        <taxon>Eukaryota</taxon>
        <taxon>Viridiplantae</taxon>
        <taxon>Streptophyta</taxon>
        <taxon>Embryophyta</taxon>
        <taxon>Tracheophyta</taxon>
        <taxon>Spermatophyta</taxon>
        <taxon>Magnoliopsida</taxon>
        <taxon>eudicotyledons</taxon>
        <taxon>Gunneridae</taxon>
        <taxon>Pentapetalae</taxon>
        <taxon>rosids</taxon>
        <taxon>malvids</taxon>
        <taxon>Brassicales</taxon>
        <taxon>Brassicaceae</taxon>
        <taxon>Arabideae</taxon>
        <taxon>Arabis</taxon>
    </lineage>
</organism>
<keyword evidence="5" id="KW-0156">Chromatin regulator</keyword>
<proteinExistence type="inferred from homology"/>
<name>A0A565BU13_9BRAS</name>
<evidence type="ECO:0000256" key="4">
    <source>
        <dbReference type="ARBA" id="ARBA00022801"/>
    </source>
</evidence>
<protein>
    <recommendedName>
        <fullName evidence="9">Nucleoplasmin-like domain-containing protein</fullName>
    </recommendedName>
</protein>
<evidence type="ECO:0000256" key="3">
    <source>
        <dbReference type="ARBA" id="ARBA00022491"/>
    </source>
</evidence>
<dbReference type="GO" id="GO:0005730">
    <property type="term" value="C:nucleolus"/>
    <property type="evidence" value="ECO:0007669"/>
    <property type="project" value="UniProtKB-SubCell"/>
</dbReference>
<dbReference type="Gene3D" id="2.60.120.340">
    <property type="entry name" value="Nucleoplasmin core domain"/>
    <property type="match status" value="1"/>
</dbReference>
<reference evidence="10" key="1">
    <citation type="submission" date="2019-07" db="EMBL/GenBank/DDBJ databases">
        <authorList>
            <person name="Dittberner H."/>
        </authorList>
    </citation>
    <scope>NUCLEOTIDE SEQUENCE [LARGE SCALE GENOMIC DNA]</scope>
</reference>
<dbReference type="GO" id="GO:0006325">
    <property type="term" value="P:chromatin organization"/>
    <property type="evidence" value="ECO:0007669"/>
    <property type="project" value="UniProtKB-KW"/>
</dbReference>
<gene>
    <name evidence="10" type="ORF">ANE_LOCUS15348</name>
</gene>
<evidence type="ECO:0000256" key="5">
    <source>
        <dbReference type="ARBA" id="ARBA00022853"/>
    </source>
</evidence>
<keyword evidence="7" id="KW-0804">Transcription</keyword>
<feature type="domain" description="Nucleoplasmin-like" evidence="9">
    <location>
        <begin position="5"/>
        <end position="79"/>
    </location>
</feature>
<evidence type="ECO:0000256" key="1">
    <source>
        <dbReference type="ARBA" id="ARBA00004604"/>
    </source>
</evidence>
<keyword evidence="3" id="KW-0678">Repressor</keyword>
<comment type="similarity">
    <text evidence="2">Belongs to the histone deacetylase HD2 family.</text>
</comment>
<sequence>MEFWGKPLKVIPEEDTLVHISQASLGECKNKKGETVPLYVKVGNQKLVLGTLLSESIPQLNCDLVFDKEFELSHNWGKGSDYFVGFKSPNIEYP</sequence>
<dbReference type="AlphaFoldDB" id="A0A565BU13"/>
<dbReference type="Pfam" id="PF17800">
    <property type="entry name" value="NPL"/>
    <property type="match status" value="1"/>
</dbReference>
<dbReference type="Proteomes" id="UP000489600">
    <property type="component" value="Unassembled WGS sequence"/>
</dbReference>
<keyword evidence="6" id="KW-0805">Transcription regulation</keyword>
<evidence type="ECO:0000256" key="7">
    <source>
        <dbReference type="ARBA" id="ARBA00023163"/>
    </source>
</evidence>